<feature type="domain" description="Activator of Hsp90 ATPase homologue 1/2-like C-terminal" evidence="2">
    <location>
        <begin position="16"/>
        <end position="129"/>
    </location>
</feature>
<organism evidence="3 4">
    <name type="scientific">Ohtaekwangia kribbensis</name>
    <dbReference type="NCBI Taxonomy" id="688913"/>
    <lineage>
        <taxon>Bacteria</taxon>
        <taxon>Pseudomonadati</taxon>
        <taxon>Bacteroidota</taxon>
        <taxon>Cytophagia</taxon>
        <taxon>Cytophagales</taxon>
        <taxon>Fulvivirgaceae</taxon>
        <taxon>Ohtaekwangia</taxon>
    </lineage>
</organism>
<evidence type="ECO:0000259" key="2">
    <source>
        <dbReference type="Pfam" id="PF08327"/>
    </source>
</evidence>
<protein>
    <submittedName>
        <fullName evidence="3">SRPBCC domain-containing protein</fullName>
    </submittedName>
</protein>
<sequence length="142" mass="16268">MPEIRHLLGIIDPSGQKVYEALTAKQDLEAWLTPAVQGQPYLNSTFNLAFGGETVDLKVTKLDSGLWVQWQCTGGEYEWVNTQVDFILESHPEVTIVEFIHSNWQDSSRKFAEWSFNWALYLRSLKRYCESGSGSAYPNQYV</sequence>
<name>A0ABW3JZX5_9BACT</name>
<reference evidence="4" key="1">
    <citation type="journal article" date="2019" name="Int. J. Syst. Evol. Microbiol.">
        <title>The Global Catalogue of Microorganisms (GCM) 10K type strain sequencing project: providing services to taxonomists for standard genome sequencing and annotation.</title>
        <authorList>
            <consortium name="The Broad Institute Genomics Platform"/>
            <consortium name="The Broad Institute Genome Sequencing Center for Infectious Disease"/>
            <person name="Wu L."/>
            <person name="Ma J."/>
        </authorList>
    </citation>
    <scope>NUCLEOTIDE SEQUENCE [LARGE SCALE GENOMIC DNA]</scope>
    <source>
        <strain evidence="4">CCUG 58938</strain>
    </source>
</reference>
<comment type="caution">
    <text evidence="3">The sequence shown here is derived from an EMBL/GenBank/DDBJ whole genome shotgun (WGS) entry which is preliminary data.</text>
</comment>
<proteinExistence type="inferred from homology"/>
<dbReference type="InterPro" id="IPR013538">
    <property type="entry name" value="ASHA1/2-like_C"/>
</dbReference>
<dbReference type="RefSeq" id="WP_377578049.1">
    <property type="nucleotide sequence ID" value="NZ_JBHTKA010000001.1"/>
</dbReference>
<accession>A0ABW3JZX5</accession>
<gene>
    <name evidence="3" type="ORF">ACFQ21_09280</name>
</gene>
<evidence type="ECO:0000313" key="4">
    <source>
        <dbReference type="Proteomes" id="UP001597112"/>
    </source>
</evidence>
<evidence type="ECO:0000256" key="1">
    <source>
        <dbReference type="ARBA" id="ARBA00006817"/>
    </source>
</evidence>
<comment type="similarity">
    <text evidence="1">Belongs to the AHA1 family.</text>
</comment>
<dbReference type="EMBL" id="JBHTKA010000001">
    <property type="protein sequence ID" value="MFD0999499.1"/>
    <property type="molecule type" value="Genomic_DNA"/>
</dbReference>
<evidence type="ECO:0000313" key="3">
    <source>
        <dbReference type="EMBL" id="MFD0999499.1"/>
    </source>
</evidence>
<dbReference type="SUPFAM" id="SSF55961">
    <property type="entry name" value="Bet v1-like"/>
    <property type="match status" value="1"/>
</dbReference>
<dbReference type="Gene3D" id="3.30.530.20">
    <property type="match status" value="1"/>
</dbReference>
<dbReference type="Pfam" id="PF08327">
    <property type="entry name" value="AHSA1"/>
    <property type="match status" value="1"/>
</dbReference>
<keyword evidence="4" id="KW-1185">Reference proteome</keyword>
<dbReference type="Proteomes" id="UP001597112">
    <property type="component" value="Unassembled WGS sequence"/>
</dbReference>
<dbReference type="InterPro" id="IPR023393">
    <property type="entry name" value="START-like_dom_sf"/>
</dbReference>